<organism evidence="1 2">
    <name type="scientific">Gossypium lobatum</name>
    <dbReference type="NCBI Taxonomy" id="34289"/>
    <lineage>
        <taxon>Eukaryota</taxon>
        <taxon>Viridiplantae</taxon>
        <taxon>Streptophyta</taxon>
        <taxon>Embryophyta</taxon>
        <taxon>Tracheophyta</taxon>
        <taxon>Spermatophyta</taxon>
        <taxon>Magnoliopsida</taxon>
        <taxon>eudicotyledons</taxon>
        <taxon>Gunneridae</taxon>
        <taxon>Pentapetalae</taxon>
        <taxon>rosids</taxon>
        <taxon>malvids</taxon>
        <taxon>Malvales</taxon>
        <taxon>Malvaceae</taxon>
        <taxon>Malvoideae</taxon>
        <taxon>Gossypium</taxon>
    </lineage>
</organism>
<keyword evidence="2" id="KW-1185">Reference proteome</keyword>
<reference evidence="1 2" key="1">
    <citation type="journal article" date="2019" name="Genome Biol. Evol.">
        <title>Insights into the evolution of the New World diploid cottons (Gossypium, subgenus Houzingenia) based on genome sequencing.</title>
        <authorList>
            <person name="Grover C.E."/>
            <person name="Arick M.A. 2nd"/>
            <person name="Thrash A."/>
            <person name="Conover J.L."/>
            <person name="Sanders W.S."/>
            <person name="Peterson D.G."/>
            <person name="Frelichowski J.E."/>
            <person name="Scheffler J.A."/>
            <person name="Scheffler B.E."/>
            <person name="Wendel J.F."/>
        </authorList>
    </citation>
    <scope>NUCLEOTIDE SEQUENCE [LARGE SCALE GENOMIC DNA]</scope>
    <source>
        <strain evidence="1">157</strain>
        <tissue evidence="1">Leaf</tissue>
    </source>
</reference>
<sequence length="62" mass="7333">MWSIPESFDKLLNLKEKFLKEDHLEITQPNHLRGMKPCVVQLDLMFQTAKPDLLEIPRQKLS</sequence>
<dbReference type="EMBL" id="JABEZX010355889">
    <property type="protein sequence ID" value="MBA0577507.1"/>
    <property type="molecule type" value="Genomic_DNA"/>
</dbReference>
<proteinExistence type="predicted"/>
<protein>
    <submittedName>
        <fullName evidence="1">Uncharacterized protein</fullName>
    </submittedName>
</protein>
<name>A0A7J8NKI7_9ROSI</name>
<dbReference type="AlphaFoldDB" id="A0A7J8NKI7"/>
<comment type="caution">
    <text evidence="1">The sequence shown here is derived from an EMBL/GenBank/DDBJ whole genome shotgun (WGS) entry which is preliminary data.</text>
</comment>
<gene>
    <name evidence="1" type="ORF">Golob_025305</name>
</gene>
<dbReference type="Proteomes" id="UP000593572">
    <property type="component" value="Unassembled WGS sequence"/>
</dbReference>
<evidence type="ECO:0000313" key="2">
    <source>
        <dbReference type="Proteomes" id="UP000593572"/>
    </source>
</evidence>
<accession>A0A7J8NKI7</accession>
<evidence type="ECO:0000313" key="1">
    <source>
        <dbReference type="EMBL" id="MBA0577507.1"/>
    </source>
</evidence>